<dbReference type="PROSITE" id="PS00166">
    <property type="entry name" value="ENOYL_COA_HYDRATASE"/>
    <property type="match status" value="1"/>
</dbReference>
<name>A0A2A4Z027_9PROT</name>
<dbReference type="InterPro" id="IPR018376">
    <property type="entry name" value="Enoyl-CoA_hyd/isom_CS"/>
</dbReference>
<evidence type="ECO:0000313" key="4">
    <source>
        <dbReference type="EMBL" id="PCJ00345.1"/>
    </source>
</evidence>
<evidence type="ECO:0000256" key="1">
    <source>
        <dbReference type="ARBA" id="ARBA00005254"/>
    </source>
</evidence>
<keyword evidence="2 4" id="KW-0456">Lyase</keyword>
<reference key="1">
    <citation type="submission" date="2017-08" db="EMBL/GenBank/DDBJ databases">
        <title>A dynamic microbial community with high functional redundancy inhabits the cold, oxic subseafloor aquifer.</title>
        <authorList>
            <person name="Tully B.J."/>
            <person name="Wheat C.G."/>
            <person name="Glazer B.T."/>
            <person name="Huber J.A."/>
        </authorList>
    </citation>
    <scope>NUCLEOTIDE SEQUENCE [LARGE SCALE GENOMIC DNA]</scope>
</reference>
<dbReference type="EC" id="4.2.1.17" evidence="4"/>
<dbReference type="GO" id="GO:0004300">
    <property type="term" value="F:enoyl-CoA hydratase activity"/>
    <property type="evidence" value="ECO:0007669"/>
    <property type="project" value="UniProtKB-EC"/>
</dbReference>
<dbReference type="SUPFAM" id="SSF52096">
    <property type="entry name" value="ClpP/crotonase"/>
    <property type="match status" value="1"/>
</dbReference>
<dbReference type="PANTHER" id="PTHR43802:SF1">
    <property type="entry name" value="IP11341P-RELATED"/>
    <property type="match status" value="1"/>
</dbReference>
<dbReference type="InterPro" id="IPR001753">
    <property type="entry name" value="Enoyl-CoA_hydra/iso"/>
</dbReference>
<comment type="similarity">
    <text evidence="1 3">Belongs to the enoyl-CoA hydratase/isomerase family.</text>
</comment>
<dbReference type="AlphaFoldDB" id="A0A2A4Z027"/>
<dbReference type="FunFam" id="3.90.226.10:FF:000009">
    <property type="entry name" value="Carnitinyl-CoA dehydratase"/>
    <property type="match status" value="1"/>
</dbReference>
<protein>
    <submittedName>
        <fullName evidence="4">Enoyl-CoA hydratase</fullName>
        <ecNumber evidence="4">4.2.1.17</ecNumber>
    </submittedName>
</protein>
<dbReference type="InterPro" id="IPR014748">
    <property type="entry name" value="Enoyl-CoA_hydra_C"/>
</dbReference>
<accession>A0A2A4Z027</accession>
<dbReference type="CDD" id="cd06558">
    <property type="entry name" value="crotonase-like"/>
    <property type="match status" value="1"/>
</dbReference>
<comment type="caution">
    <text evidence="4">The sequence shown here is derived from an EMBL/GenBank/DDBJ whole genome shotgun (WGS) entry which is preliminary data.</text>
</comment>
<evidence type="ECO:0000256" key="3">
    <source>
        <dbReference type="RuleBase" id="RU003707"/>
    </source>
</evidence>
<dbReference type="EMBL" id="NVUS01000012">
    <property type="protein sequence ID" value="PCJ00345.1"/>
    <property type="molecule type" value="Genomic_DNA"/>
</dbReference>
<evidence type="ECO:0000256" key="2">
    <source>
        <dbReference type="ARBA" id="ARBA00023239"/>
    </source>
</evidence>
<dbReference type="Gene3D" id="3.90.226.10">
    <property type="entry name" value="2-enoyl-CoA Hydratase, Chain A, domain 1"/>
    <property type="match status" value="1"/>
</dbReference>
<reference evidence="4" key="2">
    <citation type="journal article" date="2018" name="ISME J.">
        <title>A dynamic microbial community with high functional redundancy inhabits the cold, oxic subseafloor aquifer.</title>
        <authorList>
            <person name="Tully B.J."/>
            <person name="Wheat C.G."/>
            <person name="Glazer B.T."/>
            <person name="Huber J.A."/>
        </authorList>
    </citation>
    <scope>NUCLEOTIDE SEQUENCE</scope>
    <source>
        <strain evidence="4">NORP83</strain>
    </source>
</reference>
<dbReference type="Gene3D" id="1.10.12.10">
    <property type="entry name" value="Lyase 2-enoyl-coa Hydratase, Chain A, domain 2"/>
    <property type="match status" value="1"/>
</dbReference>
<gene>
    <name evidence="4" type="ORF">COB13_10005</name>
</gene>
<dbReference type="PANTHER" id="PTHR43802">
    <property type="entry name" value="ENOYL-COA HYDRATASE"/>
    <property type="match status" value="1"/>
</dbReference>
<dbReference type="InterPro" id="IPR029045">
    <property type="entry name" value="ClpP/crotonase-like_dom_sf"/>
</dbReference>
<dbReference type="Pfam" id="PF00378">
    <property type="entry name" value="ECH_1"/>
    <property type="match status" value="1"/>
</dbReference>
<sequence>MNKIYDFCVVQKDGHLTIITMNRPEVMNALHYEADLELNDVFDDFRDDPSQWVAIITGAGDRAFSAGNDLKAQAKVKGQRQLPKGGFAGFSMRTDINKPVIAAVNGFAMGGGFEVALACDIVIAAENATFALPEPRVGLAALAGGTVRLPMLIGWQRAMGILLTGRRVEAREGAELGFVTAVAKPGQALAVAREWASQIMECSPVAVQASKSVAHAAFYGDGFEELLHRNFSVIREMRTSKDYLKGPAAFAEKRNPNWTNS</sequence>
<organism evidence="4">
    <name type="scientific">OCS116 cluster bacterium</name>
    <dbReference type="NCBI Taxonomy" id="2030921"/>
    <lineage>
        <taxon>Bacteria</taxon>
        <taxon>Pseudomonadati</taxon>
        <taxon>Pseudomonadota</taxon>
        <taxon>Alphaproteobacteria</taxon>
        <taxon>OCS116 cluster</taxon>
    </lineage>
</organism>
<proteinExistence type="inferred from homology"/>